<comment type="subcellular location">
    <subcellularLocation>
        <location evidence="1">Nucleus</location>
    </subcellularLocation>
</comment>
<accession>A0A8H5BHX9</accession>
<keyword evidence="5" id="KW-0539">Nucleus</keyword>
<keyword evidence="4" id="KW-0862">Zinc</keyword>
<dbReference type="EMBL" id="JAACJJ010000017">
    <property type="protein sequence ID" value="KAF5323705.1"/>
    <property type="molecule type" value="Genomic_DNA"/>
</dbReference>
<keyword evidence="8" id="KW-1185">Reference proteome</keyword>
<reference evidence="7 8" key="1">
    <citation type="journal article" date="2020" name="ISME J.">
        <title>Uncovering the hidden diversity of litter-decomposition mechanisms in mushroom-forming fungi.</title>
        <authorList>
            <person name="Floudas D."/>
            <person name="Bentzer J."/>
            <person name="Ahren D."/>
            <person name="Johansson T."/>
            <person name="Persson P."/>
            <person name="Tunlid A."/>
        </authorList>
    </citation>
    <scope>NUCLEOTIDE SEQUENCE [LARGE SCALE GENOMIC DNA]</scope>
    <source>
        <strain evidence="7 8">CBS 101986</strain>
    </source>
</reference>
<dbReference type="AlphaFoldDB" id="A0A8H5BHX9"/>
<evidence type="ECO:0000256" key="3">
    <source>
        <dbReference type="ARBA" id="ARBA00022771"/>
    </source>
</evidence>
<gene>
    <name evidence="7" type="ORF">D9619_012911</name>
</gene>
<dbReference type="OrthoDB" id="3068075at2759"/>
<feature type="compositionally biased region" description="Pro residues" evidence="6">
    <location>
        <begin position="115"/>
        <end position="130"/>
    </location>
</feature>
<dbReference type="Proteomes" id="UP000567179">
    <property type="component" value="Unassembled WGS sequence"/>
</dbReference>
<dbReference type="GO" id="GO:0008270">
    <property type="term" value="F:zinc ion binding"/>
    <property type="evidence" value="ECO:0007669"/>
    <property type="project" value="UniProtKB-KW"/>
</dbReference>
<sequence>MCQEPTAHHHFRLVLSRALFVHQPVPTTLSLQQCFWVRLHDLVVAQVVYFSVNDQSRLVIVQARLHMAQIFVFCPPRLFLPATTMSNSGQRRSSRTHRPTKRARGDVSSSDEEPTPTPEVSPAPSSPPPETRSRPSRRSQTPKERFNERYKTSTNSAQQVLDLQHKQWTSAVYDHFLMPPDIDAEGDEIKYVFKCKKHPQTTLSRVRHDDSTSNLNRHIERCAHVDTPESQAMEKFASGSTYTEVMHRIQIALWIARRRRPYIIAEDQELLDIFRSLNASCITPSRTTISKDVQEIHDITKSVVMEILAIANCLEEFKIEKKVGAFTGDNAANNGTLVKELSVILPSFGGEKTTVRCFAHTLNLVAKAILSPFAAKSTSRKPNKDSTSNDEDSDDELERELLALDADDDGTVGDEDLCEEDDLVDDMDDDEVAPGVQAQDAAVIDDIAAEADLNKRLPRLPRSCYRNH</sequence>
<keyword evidence="3" id="KW-0863">Zinc-finger</keyword>
<name>A0A8H5BHX9_9AGAR</name>
<evidence type="ECO:0000256" key="5">
    <source>
        <dbReference type="ARBA" id="ARBA00023242"/>
    </source>
</evidence>
<dbReference type="InterPro" id="IPR052035">
    <property type="entry name" value="ZnF_BED_domain_contain"/>
</dbReference>
<organism evidence="7 8">
    <name type="scientific">Psilocybe cf. subviscida</name>
    <dbReference type="NCBI Taxonomy" id="2480587"/>
    <lineage>
        <taxon>Eukaryota</taxon>
        <taxon>Fungi</taxon>
        <taxon>Dikarya</taxon>
        <taxon>Basidiomycota</taxon>
        <taxon>Agaricomycotina</taxon>
        <taxon>Agaricomycetes</taxon>
        <taxon>Agaricomycetidae</taxon>
        <taxon>Agaricales</taxon>
        <taxon>Agaricineae</taxon>
        <taxon>Strophariaceae</taxon>
        <taxon>Psilocybe</taxon>
    </lineage>
</organism>
<evidence type="ECO:0000256" key="4">
    <source>
        <dbReference type="ARBA" id="ARBA00022833"/>
    </source>
</evidence>
<dbReference type="PANTHER" id="PTHR46481:SF10">
    <property type="entry name" value="ZINC FINGER BED DOMAIN-CONTAINING PROTEIN 39"/>
    <property type="match status" value="1"/>
</dbReference>
<dbReference type="GO" id="GO:0005634">
    <property type="term" value="C:nucleus"/>
    <property type="evidence" value="ECO:0007669"/>
    <property type="project" value="UniProtKB-SubCell"/>
</dbReference>
<keyword evidence="2" id="KW-0479">Metal-binding</keyword>
<evidence type="ECO:0000256" key="6">
    <source>
        <dbReference type="SAM" id="MobiDB-lite"/>
    </source>
</evidence>
<evidence type="ECO:0000313" key="7">
    <source>
        <dbReference type="EMBL" id="KAF5323705.1"/>
    </source>
</evidence>
<comment type="caution">
    <text evidence="7">The sequence shown here is derived from an EMBL/GenBank/DDBJ whole genome shotgun (WGS) entry which is preliminary data.</text>
</comment>
<protein>
    <submittedName>
        <fullName evidence="7">Uncharacterized protein</fullName>
    </submittedName>
</protein>
<dbReference type="InterPro" id="IPR018247">
    <property type="entry name" value="EF_Hand_1_Ca_BS"/>
</dbReference>
<feature type="region of interest" description="Disordered" evidence="6">
    <location>
        <begin position="377"/>
        <end position="396"/>
    </location>
</feature>
<evidence type="ECO:0000256" key="1">
    <source>
        <dbReference type="ARBA" id="ARBA00004123"/>
    </source>
</evidence>
<feature type="region of interest" description="Disordered" evidence="6">
    <location>
        <begin position="84"/>
        <end position="157"/>
    </location>
</feature>
<dbReference type="PANTHER" id="PTHR46481">
    <property type="entry name" value="ZINC FINGER BED DOMAIN-CONTAINING PROTEIN 4"/>
    <property type="match status" value="1"/>
</dbReference>
<evidence type="ECO:0000256" key="2">
    <source>
        <dbReference type="ARBA" id="ARBA00022723"/>
    </source>
</evidence>
<feature type="compositionally biased region" description="Basic residues" evidence="6">
    <location>
        <begin position="92"/>
        <end position="102"/>
    </location>
</feature>
<evidence type="ECO:0000313" key="8">
    <source>
        <dbReference type="Proteomes" id="UP000567179"/>
    </source>
</evidence>
<feature type="compositionally biased region" description="Basic and acidic residues" evidence="6">
    <location>
        <begin position="141"/>
        <end position="151"/>
    </location>
</feature>
<proteinExistence type="predicted"/>
<dbReference type="PROSITE" id="PS00018">
    <property type="entry name" value="EF_HAND_1"/>
    <property type="match status" value="1"/>
</dbReference>